<dbReference type="EMBL" id="JBIRGH010000001">
    <property type="protein sequence ID" value="MFH8582980.1"/>
    <property type="molecule type" value="Genomic_DNA"/>
</dbReference>
<dbReference type="RefSeq" id="WP_397670598.1">
    <property type="nucleotide sequence ID" value="NZ_JBIRGH010000001.1"/>
</dbReference>
<organism evidence="2 3">
    <name type="scientific">Streptomyces celluloflavus</name>
    <dbReference type="NCBI Taxonomy" id="58344"/>
    <lineage>
        <taxon>Bacteria</taxon>
        <taxon>Bacillati</taxon>
        <taxon>Actinomycetota</taxon>
        <taxon>Actinomycetes</taxon>
        <taxon>Kitasatosporales</taxon>
        <taxon>Streptomycetaceae</taxon>
        <taxon>Streptomyces</taxon>
    </lineage>
</organism>
<evidence type="ECO:0000313" key="3">
    <source>
        <dbReference type="Proteomes" id="UP001610990"/>
    </source>
</evidence>
<comment type="caution">
    <text evidence="2">The sequence shown here is derived from an EMBL/GenBank/DDBJ whole genome shotgun (WGS) entry which is preliminary data.</text>
</comment>
<protein>
    <submittedName>
        <fullName evidence="2">Uncharacterized protein</fullName>
    </submittedName>
</protein>
<accession>A0ABW7R4K9</accession>
<evidence type="ECO:0000256" key="1">
    <source>
        <dbReference type="SAM" id="MobiDB-lite"/>
    </source>
</evidence>
<dbReference type="Proteomes" id="UP001610990">
    <property type="component" value="Unassembled WGS sequence"/>
</dbReference>
<reference evidence="2 3" key="1">
    <citation type="submission" date="2024-10" db="EMBL/GenBank/DDBJ databases">
        <title>The Natural Products Discovery Center: Release of the First 8490 Sequenced Strains for Exploring Actinobacteria Biosynthetic Diversity.</title>
        <authorList>
            <person name="Kalkreuter E."/>
            <person name="Kautsar S.A."/>
            <person name="Yang D."/>
            <person name="Bader C.D."/>
            <person name="Teijaro C.N."/>
            <person name="Fluegel L."/>
            <person name="Davis C.M."/>
            <person name="Simpson J.R."/>
            <person name="Lauterbach L."/>
            <person name="Steele A.D."/>
            <person name="Gui C."/>
            <person name="Meng S."/>
            <person name="Li G."/>
            <person name="Viehrig K."/>
            <person name="Ye F."/>
            <person name="Su P."/>
            <person name="Kiefer A.F."/>
            <person name="Nichols A."/>
            <person name="Cepeda A.J."/>
            <person name="Yan W."/>
            <person name="Fan B."/>
            <person name="Jiang Y."/>
            <person name="Adhikari A."/>
            <person name="Zheng C.-J."/>
            <person name="Schuster L."/>
            <person name="Cowan T.M."/>
            <person name="Smanski M.J."/>
            <person name="Chevrette M.G."/>
            <person name="De Carvalho L.P.S."/>
            <person name="Shen B."/>
        </authorList>
    </citation>
    <scope>NUCLEOTIDE SEQUENCE [LARGE SCALE GENOMIC DNA]</scope>
    <source>
        <strain evidence="2 3">NPDC018013</strain>
    </source>
</reference>
<feature type="region of interest" description="Disordered" evidence="1">
    <location>
        <begin position="1"/>
        <end position="20"/>
    </location>
</feature>
<keyword evidence="3" id="KW-1185">Reference proteome</keyword>
<name>A0ABW7R4K9_9ACTN</name>
<sequence length="72" mass="7600">MGLSTKKGSKPIGSQGHGRARPWDLLEGTVVITCSQQQLRLLDAACAGCPATSVSLRPAWARPVHLQAATTF</sequence>
<proteinExistence type="predicted"/>
<gene>
    <name evidence="2" type="ORF">ACH4GP_01110</name>
</gene>
<evidence type="ECO:0000313" key="2">
    <source>
        <dbReference type="EMBL" id="MFH8582980.1"/>
    </source>
</evidence>